<gene>
    <name evidence="1" type="ORF">C8D72_0706</name>
</gene>
<dbReference type="OrthoDB" id="3078257at2"/>
<organism evidence="1 2">
    <name type="scientific">Kushneria indalinina DSM 14324</name>
    <dbReference type="NCBI Taxonomy" id="1122140"/>
    <lineage>
        <taxon>Bacteria</taxon>
        <taxon>Pseudomonadati</taxon>
        <taxon>Pseudomonadota</taxon>
        <taxon>Gammaproteobacteria</taxon>
        <taxon>Oceanospirillales</taxon>
        <taxon>Halomonadaceae</taxon>
        <taxon>Kushneria</taxon>
    </lineage>
</organism>
<reference evidence="1 2" key="1">
    <citation type="submission" date="2018-07" db="EMBL/GenBank/DDBJ databases">
        <title>Genomic Encyclopedia of Type Strains, Phase IV (KMG-IV): sequencing the most valuable type-strain genomes for metagenomic binning, comparative biology and taxonomic classification.</title>
        <authorList>
            <person name="Goeker M."/>
        </authorList>
    </citation>
    <scope>NUCLEOTIDE SEQUENCE [LARGE SCALE GENOMIC DNA]</scope>
    <source>
        <strain evidence="1 2">DSM 14324</strain>
    </source>
</reference>
<sequence>MAIAGIERLLHADWSLSPSKRWYAQAHRINGQWQVSDPVRIGDVHTWRDEVLMAPVHGTTLAGFDFPIGVPEQWAMQAGVTDFRAWLEALDMPRWQYFFDTASTPKEISLTRPFYPHRARQGMRQSDLTRALNVEDFDALRRECERDMPGRRPCPLFWTLGANQVGKAAQAGWREVIMPALDQGAALWPFDGTLAALAQENHCILCETWPTLAARLMKNELSPRQSKRRQVDRIEAGKALFESGLPIVWDGQAKASVVSGFGERADGEDAFDATLGLLMMIAVVEEHLPASSTLSPVARHLEGWILGLEG</sequence>
<protein>
    <recommendedName>
        <fullName evidence="3">DUF429 domain-containing protein</fullName>
    </recommendedName>
</protein>
<evidence type="ECO:0000313" key="2">
    <source>
        <dbReference type="Proteomes" id="UP000256334"/>
    </source>
</evidence>
<dbReference type="Proteomes" id="UP000256334">
    <property type="component" value="Unassembled WGS sequence"/>
</dbReference>
<comment type="caution">
    <text evidence="1">The sequence shown here is derived from an EMBL/GenBank/DDBJ whole genome shotgun (WGS) entry which is preliminary data.</text>
</comment>
<evidence type="ECO:0000313" key="1">
    <source>
        <dbReference type="EMBL" id="REC96033.1"/>
    </source>
</evidence>
<accession>A0A3D9DZ38</accession>
<evidence type="ECO:0008006" key="3">
    <source>
        <dbReference type="Google" id="ProtNLM"/>
    </source>
</evidence>
<dbReference type="AlphaFoldDB" id="A0A3D9DZ38"/>
<name>A0A3D9DZ38_9GAMM</name>
<dbReference type="RefSeq" id="WP_115852985.1">
    <property type="nucleotide sequence ID" value="NZ_QRDJ01000006.1"/>
</dbReference>
<proteinExistence type="predicted"/>
<dbReference type="EMBL" id="QRDJ01000006">
    <property type="protein sequence ID" value="REC96033.1"/>
    <property type="molecule type" value="Genomic_DNA"/>
</dbReference>
<keyword evidence="2" id="KW-1185">Reference proteome</keyword>